<dbReference type="STRING" id="240176.A8PCC6"/>
<dbReference type="InterPro" id="IPR050645">
    <property type="entry name" value="Histidine_acid_phosphatase"/>
</dbReference>
<reference evidence="4 5" key="1">
    <citation type="journal article" date="2010" name="Proc. Natl. Acad. Sci. U.S.A.">
        <title>Insights into evolution of multicellular fungi from the assembled chromosomes of the mushroom Coprinopsis cinerea (Coprinus cinereus).</title>
        <authorList>
            <person name="Stajich J.E."/>
            <person name="Wilke S.K."/>
            <person name="Ahren D."/>
            <person name="Au C.H."/>
            <person name="Birren B.W."/>
            <person name="Borodovsky M."/>
            <person name="Burns C."/>
            <person name="Canback B."/>
            <person name="Casselton L.A."/>
            <person name="Cheng C.K."/>
            <person name="Deng J."/>
            <person name="Dietrich F.S."/>
            <person name="Fargo D.C."/>
            <person name="Farman M.L."/>
            <person name="Gathman A.C."/>
            <person name="Goldberg J."/>
            <person name="Guigo R."/>
            <person name="Hoegger P.J."/>
            <person name="Hooker J.B."/>
            <person name="Huggins A."/>
            <person name="James T.Y."/>
            <person name="Kamada T."/>
            <person name="Kilaru S."/>
            <person name="Kodira C."/>
            <person name="Kues U."/>
            <person name="Kupfer D."/>
            <person name="Kwan H.S."/>
            <person name="Lomsadze A."/>
            <person name="Li W."/>
            <person name="Lilly W.W."/>
            <person name="Ma L.J."/>
            <person name="Mackey A.J."/>
            <person name="Manning G."/>
            <person name="Martin F."/>
            <person name="Muraguchi H."/>
            <person name="Natvig D.O."/>
            <person name="Palmerini H."/>
            <person name="Ramesh M.A."/>
            <person name="Rehmeyer C.J."/>
            <person name="Roe B.A."/>
            <person name="Shenoy N."/>
            <person name="Stanke M."/>
            <person name="Ter-Hovhannisyan V."/>
            <person name="Tunlid A."/>
            <person name="Velagapudi R."/>
            <person name="Vision T.J."/>
            <person name="Zeng Q."/>
            <person name="Zolan M.E."/>
            <person name="Pukkila P.J."/>
        </authorList>
    </citation>
    <scope>NUCLEOTIDE SEQUENCE [LARGE SCALE GENOMIC DNA]</scope>
    <source>
        <strain evidence="5">Okayama-7 / 130 / ATCC MYA-4618 / FGSC 9003</strain>
    </source>
</reference>
<dbReference type="InterPro" id="IPR000560">
    <property type="entry name" value="His_Pase_clade-2"/>
</dbReference>
<evidence type="ECO:0000256" key="2">
    <source>
        <dbReference type="ARBA" id="ARBA00022801"/>
    </source>
</evidence>
<dbReference type="InterPro" id="IPR033379">
    <property type="entry name" value="Acid_Pase_AS"/>
</dbReference>
<evidence type="ECO:0008006" key="6">
    <source>
        <dbReference type="Google" id="ProtNLM"/>
    </source>
</evidence>
<evidence type="ECO:0000256" key="3">
    <source>
        <dbReference type="SAM" id="MobiDB-lite"/>
    </source>
</evidence>
<dbReference type="GO" id="GO:0016791">
    <property type="term" value="F:phosphatase activity"/>
    <property type="evidence" value="ECO:0007669"/>
    <property type="project" value="TreeGrafter"/>
</dbReference>
<dbReference type="OrthoDB" id="10257284at2759"/>
<feature type="region of interest" description="Disordered" evidence="3">
    <location>
        <begin position="88"/>
        <end position="116"/>
    </location>
</feature>
<evidence type="ECO:0000256" key="1">
    <source>
        <dbReference type="ARBA" id="ARBA00005375"/>
    </source>
</evidence>
<feature type="region of interest" description="Disordered" evidence="3">
    <location>
        <begin position="529"/>
        <end position="549"/>
    </location>
</feature>
<dbReference type="RefSeq" id="XP_001840364.2">
    <property type="nucleotide sequence ID" value="XM_001840312.2"/>
</dbReference>
<dbReference type="PANTHER" id="PTHR11567">
    <property type="entry name" value="ACID PHOSPHATASE-RELATED"/>
    <property type="match status" value="1"/>
</dbReference>
<dbReference type="VEuPathDB" id="FungiDB:CC1G_05250"/>
<dbReference type="InParanoid" id="A8PCC6"/>
<dbReference type="CDD" id="cd07061">
    <property type="entry name" value="HP_HAP_like"/>
    <property type="match status" value="1"/>
</dbReference>
<dbReference type="PROSITE" id="PS00778">
    <property type="entry name" value="HIS_ACID_PHOSPHAT_2"/>
    <property type="match status" value="1"/>
</dbReference>
<keyword evidence="2" id="KW-0378">Hydrolase</keyword>
<organism evidence="4 5">
    <name type="scientific">Coprinopsis cinerea (strain Okayama-7 / 130 / ATCC MYA-4618 / FGSC 9003)</name>
    <name type="common">Inky cap fungus</name>
    <name type="synonym">Hormographiella aspergillata</name>
    <dbReference type="NCBI Taxonomy" id="240176"/>
    <lineage>
        <taxon>Eukaryota</taxon>
        <taxon>Fungi</taxon>
        <taxon>Dikarya</taxon>
        <taxon>Basidiomycota</taxon>
        <taxon>Agaricomycotina</taxon>
        <taxon>Agaricomycetes</taxon>
        <taxon>Agaricomycetidae</taxon>
        <taxon>Agaricales</taxon>
        <taxon>Agaricineae</taxon>
        <taxon>Psathyrellaceae</taxon>
        <taxon>Coprinopsis</taxon>
    </lineage>
</organism>
<evidence type="ECO:0000313" key="5">
    <source>
        <dbReference type="Proteomes" id="UP000001861"/>
    </source>
</evidence>
<gene>
    <name evidence="4" type="ORF">CC1G_05250</name>
</gene>
<dbReference type="InterPro" id="IPR029033">
    <property type="entry name" value="His_PPase_superfam"/>
</dbReference>
<proteinExistence type="inferred from homology"/>
<keyword evidence="5" id="KW-1185">Reference proteome</keyword>
<evidence type="ECO:0000313" key="4">
    <source>
        <dbReference type="EMBL" id="EAU81420.2"/>
    </source>
</evidence>
<protein>
    <recommendedName>
        <fullName evidence="6">Acid phosphatase</fullName>
    </recommendedName>
</protein>
<dbReference type="Gene3D" id="3.40.50.1240">
    <property type="entry name" value="Phosphoglycerate mutase-like"/>
    <property type="match status" value="1"/>
</dbReference>
<dbReference type="KEGG" id="cci:CC1G_05250"/>
<feature type="region of interest" description="Disordered" evidence="3">
    <location>
        <begin position="1"/>
        <end position="20"/>
    </location>
</feature>
<sequence length="619" mass="68324">MITRRHQDSAEPFTTPGSSYMTPLPLTSKFRVLLITVLYLCVAVTSVNCSTNDAKTNVNDNDVNANANGREAAPYELQGQFREPLGFKEGSEEEGEPFDTMPFGFPKGSDGPGASIDPSDWASSLAYRYPQVPLEVEEYPVAPAPLTLEQVHVYVRHGERTPVGVRLAGPPANVPEHWNMCHTAQRFGSAVCDMLSMGSKDSGLGGEALSSAGEYKLLRLRQIESLLQPRKIVERKDGKAFEGECLLGELTDLGRHTTYNFGANLRRLYIDRLGFIPSTLANPSTVYFRTTNVPRTTESLQEIIRGLYPNDKCLPNAVPVIRVRNGRDENLIGNTYSCKRLEALQIGFAKAAADAFNPTLERLDSKLSKYINGNPIRIDGRPRASGILDTVRAAIAHGIKVPPEFEDKSIVDDIERAVVSEWFSGCKLPPYLILLPFPNLTTPSDKTEEVRRLGMGRLFDDMLTKMQNRISNKDTTPNTNPEGLKFLVHSTHDTAIAAICSTLDVFDDKWPAFTASVTFELFKDPGTASSASSGEVAEGNNGAQTPLLSRMKGSAKPKYYVRMRHQNKDMSLPICAKEGKHLPGRPEFCTLEAFKERVEQFVPKDWEAECSVSAGNATR</sequence>
<dbReference type="FunCoup" id="A8PCC6">
    <property type="interactions" value="33"/>
</dbReference>
<dbReference type="PANTHER" id="PTHR11567:SF110">
    <property type="entry name" value="2-PHOSPHOXYLOSE PHOSPHATASE 1"/>
    <property type="match status" value="1"/>
</dbReference>
<comment type="similarity">
    <text evidence="1">Belongs to the histidine acid phosphatase family.</text>
</comment>
<dbReference type="SUPFAM" id="SSF53254">
    <property type="entry name" value="Phosphoglycerate mutase-like"/>
    <property type="match status" value="1"/>
</dbReference>
<dbReference type="Pfam" id="PF00328">
    <property type="entry name" value="His_Phos_2"/>
    <property type="match status" value="1"/>
</dbReference>
<dbReference type="AlphaFoldDB" id="A8PCC6"/>
<name>A8PCC6_COPC7</name>
<accession>A8PCC6</accession>
<dbReference type="HOGENOM" id="CLU_030431_3_1_1"/>
<dbReference type="Proteomes" id="UP000001861">
    <property type="component" value="Unassembled WGS sequence"/>
</dbReference>
<dbReference type="OMA" id="SWPPFTS"/>
<dbReference type="EMBL" id="AACS02000011">
    <property type="protein sequence ID" value="EAU81420.2"/>
    <property type="molecule type" value="Genomic_DNA"/>
</dbReference>
<dbReference type="eggNOG" id="KOG3720">
    <property type="taxonomic scope" value="Eukaryota"/>
</dbReference>
<comment type="caution">
    <text evidence="4">The sequence shown here is derived from an EMBL/GenBank/DDBJ whole genome shotgun (WGS) entry which is preliminary data.</text>
</comment>
<dbReference type="GeneID" id="6017001"/>